<keyword evidence="3 6" id="KW-0547">Nucleotide-binding</keyword>
<dbReference type="Pfam" id="PF07714">
    <property type="entry name" value="PK_Tyr_Ser-Thr"/>
    <property type="match status" value="1"/>
</dbReference>
<dbReference type="InterPro" id="IPR017441">
    <property type="entry name" value="Protein_kinase_ATP_BS"/>
</dbReference>
<dbReference type="InterPro" id="IPR001245">
    <property type="entry name" value="Ser-Thr/Tyr_kinase_cat_dom"/>
</dbReference>
<dbReference type="PANTHER" id="PTHR44329">
    <property type="entry name" value="SERINE/THREONINE-PROTEIN KINASE TNNI3K-RELATED"/>
    <property type="match status" value="1"/>
</dbReference>
<dbReference type="Gene3D" id="1.10.510.10">
    <property type="entry name" value="Transferase(Phosphotransferase) domain 1"/>
    <property type="match status" value="1"/>
</dbReference>
<keyword evidence="10" id="KW-1185">Reference proteome</keyword>
<reference evidence="9" key="1">
    <citation type="submission" date="2020-11" db="EMBL/GenBank/DDBJ databases">
        <authorList>
            <consortium name="DOE Joint Genome Institute"/>
            <person name="Ahrendt S."/>
            <person name="Riley R."/>
            <person name="Andreopoulos W."/>
            <person name="Labutti K."/>
            <person name="Pangilinan J."/>
            <person name="Ruiz-Duenas F.J."/>
            <person name="Barrasa J.M."/>
            <person name="Sanchez-Garcia M."/>
            <person name="Camarero S."/>
            <person name="Miyauchi S."/>
            <person name="Serrano A."/>
            <person name="Linde D."/>
            <person name="Babiker R."/>
            <person name="Drula E."/>
            <person name="Ayuso-Fernandez I."/>
            <person name="Pacheco R."/>
            <person name="Padilla G."/>
            <person name="Ferreira P."/>
            <person name="Barriuso J."/>
            <person name="Kellner H."/>
            <person name="Castanera R."/>
            <person name="Alfaro M."/>
            <person name="Ramirez L."/>
            <person name="Pisabarro A.G."/>
            <person name="Kuo A."/>
            <person name="Tritt A."/>
            <person name="Lipzen A."/>
            <person name="He G."/>
            <person name="Yan M."/>
            <person name="Ng V."/>
            <person name="Cullen D."/>
            <person name="Martin F."/>
            <person name="Rosso M.-N."/>
            <person name="Henrissat B."/>
            <person name="Hibbett D."/>
            <person name="Martinez A.T."/>
            <person name="Grigoriev I.V."/>
        </authorList>
    </citation>
    <scope>NUCLEOTIDE SEQUENCE</scope>
    <source>
        <strain evidence="9">CIRM-BRFM 674</strain>
    </source>
</reference>
<keyword evidence="4 9" id="KW-0418">Kinase</keyword>
<protein>
    <submittedName>
        <fullName evidence="9">Kinase-like protein</fullName>
    </submittedName>
</protein>
<gene>
    <name evidence="9" type="ORF">BDN70DRAFT_874327</name>
</gene>
<dbReference type="SMART" id="SM00220">
    <property type="entry name" value="S_TKc"/>
    <property type="match status" value="1"/>
</dbReference>
<dbReference type="SUPFAM" id="SSF56112">
    <property type="entry name" value="Protein kinase-like (PK-like)"/>
    <property type="match status" value="1"/>
</dbReference>
<dbReference type="GO" id="GO:0004674">
    <property type="term" value="F:protein serine/threonine kinase activity"/>
    <property type="evidence" value="ECO:0007669"/>
    <property type="project" value="UniProtKB-KW"/>
</dbReference>
<evidence type="ECO:0000256" key="4">
    <source>
        <dbReference type="ARBA" id="ARBA00022777"/>
    </source>
</evidence>
<feature type="binding site" evidence="6">
    <location>
        <position position="122"/>
    </location>
    <ligand>
        <name>ATP</name>
        <dbReference type="ChEBI" id="CHEBI:30616"/>
    </ligand>
</feature>
<dbReference type="InterPro" id="IPR051681">
    <property type="entry name" value="Ser/Thr_Kinases-Pseudokinases"/>
</dbReference>
<dbReference type="EMBL" id="MU155159">
    <property type="protein sequence ID" value="KAF9482916.1"/>
    <property type="molecule type" value="Genomic_DNA"/>
</dbReference>
<dbReference type="AlphaFoldDB" id="A0A9P6CWG8"/>
<evidence type="ECO:0000256" key="1">
    <source>
        <dbReference type="ARBA" id="ARBA00022527"/>
    </source>
</evidence>
<evidence type="ECO:0000256" key="5">
    <source>
        <dbReference type="ARBA" id="ARBA00022840"/>
    </source>
</evidence>
<accession>A0A9P6CWG8</accession>
<evidence type="ECO:0000256" key="2">
    <source>
        <dbReference type="ARBA" id="ARBA00022679"/>
    </source>
</evidence>
<evidence type="ECO:0000313" key="10">
    <source>
        <dbReference type="Proteomes" id="UP000807469"/>
    </source>
</evidence>
<dbReference type="InterPro" id="IPR000719">
    <property type="entry name" value="Prot_kinase_dom"/>
</dbReference>
<dbReference type="InterPro" id="IPR008271">
    <property type="entry name" value="Ser/Thr_kinase_AS"/>
</dbReference>
<evidence type="ECO:0000313" key="9">
    <source>
        <dbReference type="EMBL" id="KAF9482916.1"/>
    </source>
</evidence>
<dbReference type="Proteomes" id="UP000807469">
    <property type="component" value="Unassembled WGS sequence"/>
</dbReference>
<feature type="domain" description="Protein kinase" evidence="8">
    <location>
        <begin position="89"/>
        <end position="387"/>
    </location>
</feature>
<dbReference type="PROSITE" id="PS00107">
    <property type="entry name" value="PROTEIN_KINASE_ATP"/>
    <property type="match status" value="1"/>
</dbReference>
<proteinExistence type="inferred from homology"/>
<comment type="caution">
    <text evidence="9">The sequence shown here is derived from an EMBL/GenBank/DDBJ whole genome shotgun (WGS) entry which is preliminary data.</text>
</comment>
<keyword evidence="5 6" id="KW-0067">ATP-binding</keyword>
<dbReference type="InterPro" id="IPR011009">
    <property type="entry name" value="Kinase-like_dom_sf"/>
</dbReference>
<evidence type="ECO:0000256" key="7">
    <source>
        <dbReference type="RuleBase" id="RU000304"/>
    </source>
</evidence>
<dbReference type="PROSITE" id="PS00108">
    <property type="entry name" value="PROTEIN_KINASE_ST"/>
    <property type="match status" value="1"/>
</dbReference>
<dbReference type="PROSITE" id="PS50011">
    <property type="entry name" value="PROTEIN_KINASE_DOM"/>
    <property type="match status" value="1"/>
</dbReference>
<dbReference type="PANTHER" id="PTHR44329:SF288">
    <property type="entry name" value="MITOGEN-ACTIVATED PROTEIN KINASE KINASE KINASE 20"/>
    <property type="match status" value="1"/>
</dbReference>
<organism evidence="9 10">
    <name type="scientific">Pholiota conissans</name>
    <dbReference type="NCBI Taxonomy" id="109636"/>
    <lineage>
        <taxon>Eukaryota</taxon>
        <taxon>Fungi</taxon>
        <taxon>Dikarya</taxon>
        <taxon>Basidiomycota</taxon>
        <taxon>Agaricomycotina</taxon>
        <taxon>Agaricomycetes</taxon>
        <taxon>Agaricomycetidae</taxon>
        <taxon>Agaricales</taxon>
        <taxon>Agaricineae</taxon>
        <taxon>Strophariaceae</taxon>
        <taxon>Pholiota</taxon>
    </lineage>
</organism>
<evidence type="ECO:0000256" key="3">
    <source>
        <dbReference type="ARBA" id="ARBA00022741"/>
    </source>
</evidence>
<dbReference type="Pfam" id="PF00069">
    <property type="entry name" value="Pkinase"/>
    <property type="match status" value="1"/>
</dbReference>
<keyword evidence="1 7" id="KW-0723">Serine/threonine-protein kinase</keyword>
<dbReference type="GO" id="GO:0005524">
    <property type="term" value="F:ATP binding"/>
    <property type="evidence" value="ECO:0007669"/>
    <property type="project" value="UniProtKB-UniRule"/>
</dbReference>
<evidence type="ECO:0000256" key="6">
    <source>
        <dbReference type="PROSITE-ProRule" id="PRU10141"/>
    </source>
</evidence>
<keyword evidence="2" id="KW-0808">Transferase</keyword>
<evidence type="ECO:0000259" key="8">
    <source>
        <dbReference type="PROSITE" id="PS50011"/>
    </source>
</evidence>
<sequence>MGEAEIESWINQVFVSIKRVAGGLFRIKPSPQRELQIVVNASYQLITLMNAEACKQEIFHQYYSYLVYLCQRTCLAPSTYLLNPADVTIDHSDSLGCGATSDIYRCTVRGIEAVAKTYRVFKGINKRDTRHFLKEALLLRLIIPHPHILPSLGVIMSPNALQIISPLMRNGSIVKYTKKHPNVSKKELLEQVADGLHFLHQYNVVHGDLKGDNILITDDGKACIADLGSSNFMELSQPLKASSSRPIVAFQSFATNETIRSESTATNDSAISSLSGMSVFSAAGTTRYMAPERLFPEKHGAESARATPPSDVFSFGMLAWEVYSGKVPFSEVKVPAYAAQKILKGHRPPKPRTMTYDLWKLVQSCWKKSAHTRPTIHSIYNELATMP</sequence>
<comment type="similarity">
    <text evidence="7">Belongs to the protein kinase superfamily.</text>
</comment>
<name>A0A9P6CWG8_9AGAR</name>
<dbReference type="OrthoDB" id="4062651at2759"/>